<reference evidence="4 5" key="1">
    <citation type="submission" date="2020-02" db="EMBL/GenBank/DDBJ databases">
        <title>Whole-genome analyses of novel actinobacteria.</title>
        <authorList>
            <person name="Sahin N."/>
            <person name="Tatar D."/>
        </authorList>
    </citation>
    <scope>NUCLEOTIDE SEQUENCE [LARGE SCALE GENOMIC DNA]</scope>
    <source>
        <strain evidence="4 5">SB3404</strain>
    </source>
</reference>
<evidence type="ECO:0000259" key="3">
    <source>
        <dbReference type="Pfam" id="PF05368"/>
    </source>
</evidence>
<comment type="similarity">
    <text evidence="1">Belongs to the NmrA-type oxidoreductase family.</text>
</comment>
<dbReference type="AlphaFoldDB" id="A0A6G4WTL6"/>
<feature type="domain" description="NmrA-like" evidence="3">
    <location>
        <begin position="3"/>
        <end position="304"/>
    </location>
</feature>
<keyword evidence="5" id="KW-1185">Reference proteome</keyword>
<organism evidence="4 5">
    <name type="scientific">Streptomyces boncukensis</name>
    <dbReference type="NCBI Taxonomy" id="2711219"/>
    <lineage>
        <taxon>Bacteria</taxon>
        <taxon>Bacillati</taxon>
        <taxon>Actinomycetota</taxon>
        <taxon>Actinomycetes</taxon>
        <taxon>Kitasatosporales</taxon>
        <taxon>Streptomycetaceae</taxon>
        <taxon>Streptomyces</taxon>
    </lineage>
</organism>
<dbReference type="Gene3D" id="3.90.25.10">
    <property type="entry name" value="UDP-galactose 4-epimerase, domain 1"/>
    <property type="match status" value="1"/>
</dbReference>
<gene>
    <name evidence="4" type="ORF">G5C65_09665</name>
</gene>
<evidence type="ECO:0000313" key="4">
    <source>
        <dbReference type="EMBL" id="NGO68616.1"/>
    </source>
</evidence>
<dbReference type="InterPro" id="IPR008030">
    <property type="entry name" value="NmrA-like"/>
</dbReference>
<proteinExistence type="inferred from homology"/>
<dbReference type="Gene3D" id="3.40.50.720">
    <property type="entry name" value="NAD(P)-binding Rossmann-like Domain"/>
    <property type="match status" value="1"/>
</dbReference>
<dbReference type="SUPFAM" id="SSF51735">
    <property type="entry name" value="NAD(P)-binding Rossmann-fold domains"/>
    <property type="match status" value="1"/>
</dbReference>
<protein>
    <submittedName>
        <fullName evidence="4">NmrA family NAD(P)-binding protein</fullName>
    </submittedName>
</protein>
<dbReference type="PANTHER" id="PTHR42748:SF7">
    <property type="entry name" value="NMRA LIKE REDOX SENSOR 1-RELATED"/>
    <property type="match status" value="1"/>
</dbReference>
<dbReference type="EMBL" id="JAAKZZ010000067">
    <property type="protein sequence ID" value="NGO68616.1"/>
    <property type="molecule type" value="Genomic_DNA"/>
</dbReference>
<dbReference type="Proteomes" id="UP000477722">
    <property type="component" value="Unassembled WGS sequence"/>
</dbReference>
<accession>A0A6G4WTL6</accession>
<evidence type="ECO:0000256" key="2">
    <source>
        <dbReference type="ARBA" id="ARBA00022857"/>
    </source>
</evidence>
<comment type="caution">
    <text evidence="4">The sequence shown here is derived from an EMBL/GenBank/DDBJ whole genome shotgun (WGS) entry which is preliminary data.</text>
</comment>
<name>A0A6G4WTL6_9ACTN</name>
<dbReference type="InterPro" id="IPR036291">
    <property type="entry name" value="NAD(P)-bd_dom_sf"/>
</dbReference>
<dbReference type="PANTHER" id="PTHR42748">
    <property type="entry name" value="NITROGEN METABOLITE REPRESSION PROTEIN NMRA FAMILY MEMBER"/>
    <property type="match status" value="1"/>
</dbReference>
<keyword evidence="2" id="KW-0521">NADP</keyword>
<evidence type="ECO:0000313" key="5">
    <source>
        <dbReference type="Proteomes" id="UP000477722"/>
    </source>
</evidence>
<dbReference type="RefSeq" id="WP_165298315.1">
    <property type="nucleotide sequence ID" value="NZ_JAAKZZ010000067.1"/>
</dbReference>
<sequence length="312" mass="34388">MTHVLVVGGTGAMGRHVIRHLLATTDTAVTTVTVPTRHPESAHAAELAATAPDRVRLVHSDPAALDEALIGQADRVFANTDFFATGSAVGEYQQGLRLLAAAERAGVERFIWSSLDSAVSLTGRPVPHFDSKAAVAAHIGLMRSEEMLRKETGGWYTDHVSVLTTAPYFENLRDRLTPRPDGRGGLTFKLPLGAARYPLVALDDIAWFARHMFDNWHSWGARDLAVIGDSLTGDEIAATFTQVTGVPSSYLPMPHDDLRTAVPDFSHDYAAMFQFFADRDLYTQDRDIALLRRLHPDLMTFKDWLHRTGWTG</sequence>
<dbReference type="InterPro" id="IPR051164">
    <property type="entry name" value="NmrA-like_oxidored"/>
</dbReference>
<dbReference type="Pfam" id="PF05368">
    <property type="entry name" value="NmrA"/>
    <property type="match status" value="1"/>
</dbReference>
<evidence type="ECO:0000256" key="1">
    <source>
        <dbReference type="ARBA" id="ARBA00006328"/>
    </source>
</evidence>